<name>A0A3N2PJF4_SODAK</name>
<dbReference type="Proteomes" id="UP000272025">
    <property type="component" value="Unassembled WGS sequence"/>
</dbReference>
<organism evidence="3 4">
    <name type="scientific">Sodiomyces alkalinus (strain CBS 110278 / VKM F-3762 / F11)</name>
    <name type="common">Alkaliphilic filamentous fungus</name>
    <dbReference type="NCBI Taxonomy" id="1314773"/>
    <lineage>
        <taxon>Eukaryota</taxon>
        <taxon>Fungi</taxon>
        <taxon>Dikarya</taxon>
        <taxon>Ascomycota</taxon>
        <taxon>Pezizomycotina</taxon>
        <taxon>Sordariomycetes</taxon>
        <taxon>Hypocreomycetidae</taxon>
        <taxon>Glomerellales</taxon>
        <taxon>Plectosphaerellaceae</taxon>
        <taxon>Sodiomyces</taxon>
    </lineage>
</organism>
<dbReference type="STRING" id="1314773.A0A3N2PJF4"/>
<protein>
    <recommendedName>
        <fullName evidence="5">Conidiation-specific protein</fullName>
    </recommendedName>
</protein>
<sequence>MLPIELVQVASLLVLAGVSLAQVPPGHAALFPEGLSVLNTRPRSIGLNNMQGVPFGFTQWAFGTVPQVCYNAAVDDGYCNVYDLEVYDVEYDDCAVPWTFCRCSDSPLSIEAFAGRVGRLPVAARQYARFFSSYGGNSSAFSFRNDITFFGPIEGQSVYIHELSHNLDRLYSPPDSLTSFSGTDEYANAVAADSCSPDDYAKTSYAEHYAQTSVMIAYDVTVGPIDSVRNTSCMANAFNAARKHLAPIWQFNEVGTCTSRLSEDDSPRVCMGPEAPCPGDPVRVASSDSESDPEGFRWAPVVESVDDEELERKRRAEREAGMRGYAEIA</sequence>
<evidence type="ECO:0000256" key="2">
    <source>
        <dbReference type="SAM" id="SignalP"/>
    </source>
</evidence>
<evidence type="ECO:0008006" key="5">
    <source>
        <dbReference type="Google" id="ProtNLM"/>
    </source>
</evidence>
<reference evidence="3 4" key="1">
    <citation type="journal article" date="2018" name="Mol. Ecol.">
        <title>The obligate alkalophilic soda-lake fungus Sodiomyces alkalinus has shifted to a protein diet.</title>
        <authorList>
            <person name="Grum-Grzhimaylo A.A."/>
            <person name="Falkoski D.L."/>
            <person name="van den Heuvel J."/>
            <person name="Valero-Jimenez C.A."/>
            <person name="Min B."/>
            <person name="Choi I.G."/>
            <person name="Lipzen A."/>
            <person name="Daum C.G."/>
            <person name="Aanen D.K."/>
            <person name="Tsang A."/>
            <person name="Henrissat B."/>
            <person name="Bilanenko E.N."/>
            <person name="de Vries R.P."/>
            <person name="van Kan J.A.L."/>
            <person name="Grigoriev I.V."/>
            <person name="Debets A.J.M."/>
        </authorList>
    </citation>
    <scope>NUCLEOTIDE SEQUENCE [LARGE SCALE GENOMIC DNA]</scope>
    <source>
        <strain evidence="3 4">F11</strain>
    </source>
</reference>
<evidence type="ECO:0000256" key="1">
    <source>
        <dbReference type="SAM" id="MobiDB-lite"/>
    </source>
</evidence>
<proteinExistence type="predicted"/>
<feature type="compositionally biased region" description="Basic and acidic residues" evidence="1">
    <location>
        <begin position="310"/>
        <end position="321"/>
    </location>
</feature>
<dbReference type="RefSeq" id="XP_028462445.1">
    <property type="nucleotide sequence ID" value="XM_028609612.1"/>
</dbReference>
<gene>
    <name evidence="3" type="ORF">SODALDRAFT_321324</name>
</gene>
<feature type="chain" id="PRO_5018079560" description="Conidiation-specific protein" evidence="2">
    <location>
        <begin position="22"/>
        <end position="329"/>
    </location>
</feature>
<keyword evidence="4" id="KW-1185">Reference proteome</keyword>
<dbReference type="EMBL" id="ML119066">
    <property type="protein sequence ID" value="ROT34639.1"/>
    <property type="molecule type" value="Genomic_DNA"/>
</dbReference>
<dbReference type="GeneID" id="39578090"/>
<dbReference type="SUPFAM" id="SSF55486">
    <property type="entry name" value="Metalloproteases ('zincins'), catalytic domain"/>
    <property type="match status" value="1"/>
</dbReference>
<feature type="signal peptide" evidence="2">
    <location>
        <begin position="1"/>
        <end position="21"/>
    </location>
</feature>
<dbReference type="OrthoDB" id="2142213at2759"/>
<dbReference type="AlphaFoldDB" id="A0A3N2PJF4"/>
<evidence type="ECO:0000313" key="3">
    <source>
        <dbReference type="EMBL" id="ROT34639.1"/>
    </source>
</evidence>
<feature type="region of interest" description="Disordered" evidence="1">
    <location>
        <begin position="280"/>
        <end position="329"/>
    </location>
</feature>
<evidence type="ECO:0000313" key="4">
    <source>
        <dbReference type="Proteomes" id="UP000272025"/>
    </source>
</evidence>
<keyword evidence="2" id="KW-0732">Signal</keyword>
<accession>A0A3N2PJF4</accession>